<evidence type="ECO:0000313" key="3">
    <source>
        <dbReference type="Proteomes" id="UP000765509"/>
    </source>
</evidence>
<feature type="region of interest" description="Disordered" evidence="1">
    <location>
        <begin position="75"/>
        <end position="112"/>
    </location>
</feature>
<accession>A0A9Q3FG94</accession>
<sequence>MPKPLAGGINSYLHIKRLLCQQRTIELSEGVSPFLCKDKVKKINNWLKNQIILSLDKKKDLEMIPALEQEDPVVSYSSKPAPEVSKEKLKGPQKKYRGPTNNQGKGKAKSNWHRLYPQGYRIPKLGPSAMDSVFNMARTLV</sequence>
<evidence type="ECO:0000256" key="1">
    <source>
        <dbReference type="SAM" id="MobiDB-lite"/>
    </source>
</evidence>
<comment type="caution">
    <text evidence="2">The sequence shown here is derived from an EMBL/GenBank/DDBJ whole genome shotgun (WGS) entry which is preliminary data.</text>
</comment>
<evidence type="ECO:0000313" key="2">
    <source>
        <dbReference type="EMBL" id="MBW0536402.1"/>
    </source>
</evidence>
<organism evidence="2 3">
    <name type="scientific">Austropuccinia psidii MF-1</name>
    <dbReference type="NCBI Taxonomy" id="1389203"/>
    <lineage>
        <taxon>Eukaryota</taxon>
        <taxon>Fungi</taxon>
        <taxon>Dikarya</taxon>
        <taxon>Basidiomycota</taxon>
        <taxon>Pucciniomycotina</taxon>
        <taxon>Pucciniomycetes</taxon>
        <taxon>Pucciniales</taxon>
        <taxon>Sphaerophragmiaceae</taxon>
        <taxon>Austropuccinia</taxon>
    </lineage>
</organism>
<protein>
    <submittedName>
        <fullName evidence="2">Uncharacterized protein</fullName>
    </submittedName>
</protein>
<name>A0A9Q3FG94_9BASI</name>
<gene>
    <name evidence="2" type="ORF">O181_076117</name>
</gene>
<proteinExistence type="predicted"/>
<dbReference type="EMBL" id="AVOT02041146">
    <property type="protein sequence ID" value="MBW0536402.1"/>
    <property type="molecule type" value="Genomic_DNA"/>
</dbReference>
<dbReference type="Proteomes" id="UP000765509">
    <property type="component" value="Unassembled WGS sequence"/>
</dbReference>
<reference evidence="2" key="1">
    <citation type="submission" date="2021-03" db="EMBL/GenBank/DDBJ databases">
        <title>Draft genome sequence of rust myrtle Austropuccinia psidii MF-1, a brazilian biotype.</title>
        <authorList>
            <person name="Quecine M.C."/>
            <person name="Pachon D.M.R."/>
            <person name="Bonatelli M.L."/>
            <person name="Correr F.H."/>
            <person name="Franceschini L.M."/>
            <person name="Leite T.F."/>
            <person name="Margarido G.R.A."/>
            <person name="Almeida C.A."/>
            <person name="Ferrarezi J.A."/>
            <person name="Labate C.A."/>
        </authorList>
    </citation>
    <scope>NUCLEOTIDE SEQUENCE</scope>
    <source>
        <strain evidence="2">MF-1</strain>
    </source>
</reference>
<dbReference type="AlphaFoldDB" id="A0A9Q3FG94"/>
<keyword evidence="3" id="KW-1185">Reference proteome</keyword>